<keyword evidence="3" id="KW-1185">Reference proteome</keyword>
<protein>
    <submittedName>
        <fullName evidence="2">Uncharacterized protein</fullName>
    </submittedName>
</protein>
<name>A0A516KFU3_9BACI</name>
<dbReference type="OrthoDB" id="598260at2"/>
<keyword evidence="1" id="KW-0472">Membrane</keyword>
<keyword evidence="1" id="KW-1133">Transmembrane helix</keyword>
<dbReference type="EMBL" id="CP041666">
    <property type="protein sequence ID" value="QDP40275.1"/>
    <property type="molecule type" value="Genomic_DNA"/>
</dbReference>
<gene>
    <name evidence="2" type="ORF">FN924_08870</name>
</gene>
<evidence type="ECO:0000313" key="3">
    <source>
        <dbReference type="Proteomes" id="UP000315215"/>
    </source>
</evidence>
<evidence type="ECO:0000256" key="1">
    <source>
        <dbReference type="SAM" id="Phobius"/>
    </source>
</evidence>
<feature type="transmembrane region" description="Helical" evidence="1">
    <location>
        <begin position="30"/>
        <end position="49"/>
    </location>
</feature>
<organism evidence="2 3">
    <name type="scientific">Radiobacillus deserti</name>
    <dbReference type="NCBI Taxonomy" id="2594883"/>
    <lineage>
        <taxon>Bacteria</taxon>
        <taxon>Bacillati</taxon>
        <taxon>Bacillota</taxon>
        <taxon>Bacilli</taxon>
        <taxon>Bacillales</taxon>
        <taxon>Bacillaceae</taxon>
        <taxon>Radiobacillus</taxon>
    </lineage>
</organism>
<dbReference type="Proteomes" id="UP000315215">
    <property type="component" value="Chromosome"/>
</dbReference>
<feature type="transmembrane region" description="Helical" evidence="1">
    <location>
        <begin position="6"/>
        <end position="23"/>
    </location>
</feature>
<proteinExistence type="predicted"/>
<keyword evidence="1" id="KW-0812">Transmembrane</keyword>
<reference evidence="2 3" key="1">
    <citation type="submission" date="2019-07" db="EMBL/GenBank/DDBJ databases">
        <authorList>
            <person name="Li J."/>
        </authorList>
    </citation>
    <scope>NUCLEOTIDE SEQUENCE [LARGE SCALE GENOMIC DNA]</scope>
    <source>
        <strain evidence="2 3">TKL69</strain>
    </source>
</reference>
<sequence length="123" mass="13657">MLIGSIIFTIFIIAVIGFVYYGWRKNVGKTVFVVAITTALIGGGLFWYFTQTASGQRAVKSLDSNVSGGLERTVEVYDYNGKLVEKYEGKIDIREQDVSGKVLFDMNGKRHIINGGIVIIEEK</sequence>
<dbReference type="KEGG" id="aqt:FN924_08870"/>
<evidence type="ECO:0000313" key="2">
    <source>
        <dbReference type="EMBL" id="QDP40275.1"/>
    </source>
</evidence>
<dbReference type="AlphaFoldDB" id="A0A516KFU3"/>
<accession>A0A516KFU3</accession>
<dbReference type="RefSeq" id="WP_143893693.1">
    <property type="nucleotide sequence ID" value="NZ_CP041666.1"/>
</dbReference>